<proteinExistence type="predicted"/>
<organism evidence="7 8">
    <name type="scientific">Phytophthora infestans</name>
    <name type="common">Potato late blight agent</name>
    <name type="synonym">Botrytis infestans</name>
    <dbReference type="NCBI Taxonomy" id="4787"/>
    <lineage>
        <taxon>Eukaryota</taxon>
        <taxon>Sar</taxon>
        <taxon>Stramenopiles</taxon>
        <taxon>Oomycota</taxon>
        <taxon>Peronosporomycetes</taxon>
        <taxon>Peronosporales</taxon>
        <taxon>Peronosporaceae</taxon>
        <taxon>Phytophthora</taxon>
    </lineage>
</organism>
<keyword evidence="7" id="KW-0418">Kinase</keyword>
<keyword evidence="5" id="KW-1133">Transmembrane helix</keyword>
<dbReference type="InterPro" id="IPR001245">
    <property type="entry name" value="Ser-Thr/Tyr_kinase_cat_dom"/>
</dbReference>
<evidence type="ECO:0000313" key="8">
    <source>
        <dbReference type="Proteomes" id="UP000602510"/>
    </source>
</evidence>
<dbReference type="PANTHER" id="PTHR48056">
    <property type="entry name" value="LRR RECEPTOR-LIKE SERINE/THREONINE-PROTEIN KINASE-RELATED"/>
    <property type="match status" value="1"/>
</dbReference>
<dbReference type="InterPro" id="IPR050647">
    <property type="entry name" value="Plant_LRR-RLKs"/>
</dbReference>
<keyword evidence="7" id="KW-0808">Transferase</keyword>
<name>A0A833WPV7_PHYIN</name>
<reference evidence="7" key="1">
    <citation type="submission" date="2020-04" db="EMBL/GenBank/DDBJ databases">
        <title>Hybrid Assembly of Korean Phytophthora infestans isolates.</title>
        <authorList>
            <person name="Prokchorchik M."/>
            <person name="Lee Y."/>
            <person name="Seo J."/>
            <person name="Cho J.-H."/>
            <person name="Park Y.-E."/>
            <person name="Jang D.-C."/>
            <person name="Im J.-S."/>
            <person name="Choi J.-G."/>
            <person name="Park H.-J."/>
            <person name="Lee G.-B."/>
            <person name="Lee Y.-G."/>
            <person name="Hong S.-Y."/>
            <person name="Cho K."/>
            <person name="Sohn K.H."/>
        </authorList>
    </citation>
    <scope>NUCLEOTIDE SEQUENCE</scope>
    <source>
        <strain evidence="7">KR_1_A1</strain>
    </source>
</reference>
<keyword evidence="8" id="KW-1185">Reference proteome</keyword>
<evidence type="ECO:0000259" key="6">
    <source>
        <dbReference type="PROSITE" id="PS50011"/>
    </source>
</evidence>
<dbReference type="SUPFAM" id="SSF52058">
    <property type="entry name" value="L domain-like"/>
    <property type="match status" value="1"/>
</dbReference>
<dbReference type="InterPro" id="IPR032675">
    <property type="entry name" value="LRR_dom_sf"/>
</dbReference>
<keyword evidence="1" id="KW-0433">Leucine-rich repeat</keyword>
<dbReference type="Pfam" id="PF07714">
    <property type="entry name" value="PK_Tyr_Ser-Thr"/>
    <property type="match status" value="1"/>
</dbReference>
<dbReference type="SUPFAM" id="SSF56112">
    <property type="entry name" value="Protein kinase-like (PK-like)"/>
    <property type="match status" value="1"/>
</dbReference>
<evidence type="ECO:0000256" key="2">
    <source>
        <dbReference type="ARBA" id="ARBA00022737"/>
    </source>
</evidence>
<evidence type="ECO:0000256" key="1">
    <source>
        <dbReference type="ARBA" id="ARBA00022614"/>
    </source>
</evidence>
<sequence length="508" mass="56429">MESIPDNTSTYAWASNNIIARIDALDLPSATKQVVLAGGTSFDLVFKSKVVNLQLAEDLLTSQAQVTQVWLLSINLKGQIGTVRDLLPFSTTYLNLANTLLHDFPANLLSLPSISSLYGNRKFLDYFLIPYLCSFPPHRDLNLNYITEVNSSISSSKLTTLTLTENNFTEIPAIIFTMTSLTSLYLTGNPFKTPILTLDQVNFLERLTDFDLIGTDFQEETKCETSAQRTIQGLVICVSDFMVSSNSAGSGSNDGGSGSTPNSSTMITVVAAVGGAVLLTICGAILFCIKTRTTGKPETMAMTDPTMRTTRDNYDNLSIWRDPELLSLQVSVEDIQDVKLIGSGAFGVVWLVRYRSAQLLASKRLREDMATRERVQDFVDEIKMVSKFNHPSIVKFIGAAWSIESDLQAIFEYMENGDLRTYLSASYLPHYWTPTKFQLAIDTIEALVYVHSFNPPLIHRDLKSRNVLISAEMHAKLTDFGTTRYRSIDGTMTIGVARTRDHLGEHRV</sequence>
<comment type="caution">
    <text evidence="7">The sequence shown here is derived from an EMBL/GenBank/DDBJ whole genome shotgun (WGS) entry which is preliminary data.</text>
</comment>
<protein>
    <submittedName>
        <fullName evidence="7">Protein tyrosine kinase</fullName>
    </submittedName>
</protein>
<keyword evidence="2" id="KW-0677">Repeat</keyword>
<evidence type="ECO:0000256" key="5">
    <source>
        <dbReference type="SAM" id="Phobius"/>
    </source>
</evidence>
<evidence type="ECO:0000313" key="7">
    <source>
        <dbReference type="EMBL" id="KAF4045995.1"/>
    </source>
</evidence>
<dbReference type="Gene3D" id="1.10.510.10">
    <property type="entry name" value="Transferase(Phosphotransferase) domain 1"/>
    <property type="match status" value="1"/>
</dbReference>
<dbReference type="Gene3D" id="3.80.10.10">
    <property type="entry name" value="Ribonuclease Inhibitor"/>
    <property type="match status" value="1"/>
</dbReference>
<keyword evidence="5" id="KW-0812">Transmembrane</keyword>
<keyword evidence="3" id="KW-0547">Nucleotide-binding</keyword>
<dbReference type="InterPro" id="IPR011009">
    <property type="entry name" value="Kinase-like_dom_sf"/>
</dbReference>
<dbReference type="PROSITE" id="PS51450">
    <property type="entry name" value="LRR"/>
    <property type="match status" value="1"/>
</dbReference>
<feature type="transmembrane region" description="Helical" evidence="5">
    <location>
        <begin position="266"/>
        <end position="289"/>
    </location>
</feature>
<dbReference type="EMBL" id="WSZM01000037">
    <property type="protein sequence ID" value="KAF4045995.1"/>
    <property type="molecule type" value="Genomic_DNA"/>
</dbReference>
<dbReference type="PROSITE" id="PS50011">
    <property type="entry name" value="PROTEIN_KINASE_DOM"/>
    <property type="match status" value="1"/>
</dbReference>
<dbReference type="SMART" id="SM00220">
    <property type="entry name" value="S_TKc"/>
    <property type="match status" value="1"/>
</dbReference>
<evidence type="ECO:0000256" key="4">
    <source>
        <dbReference type="ARBA" id="ARBA00022840"/>
    </source>
</evidence>
<accession>A0A833WPV7</accession>
<dbReference type="InterPro" id="IPR008271">
    <property type="entry name" value="Ser/Thr_kinase_AS"/>
</dbReference>
<dbReference type="InterPro" id="IPR000719">
    <property type="entry name" value="Prot_kinase_dom"/>
</dbReference>
<evidence type="ECO:0000256" key="3">
    <source>
        <dbReference type="ARBA" id="ARBA00022741"/>
    </source>
</evidence>
<dbReference type="PANTHER" id="PTHR48056:SF81">
    <property type="entry name" value="RECEPTOR PROTEIN-TYROSINE KINASE CEPR1"/>
    <property type="match status" value="1"/>
</dbReference>
<keyword evidence="4" id="KW-0067">ATP-binding</keyword>
<dbReference type="AlphaFoldDB" id="A0A833WPV7"/>
<feature type="domain" description="Protein kinase" evidence="6">
    <location>
        <begin position="335"/>
        <end position="508"/>
    </location>
</feature>
<keyword evidence="5" id="KW-0472">Membrane</keyword>
<dbReference type="GO" id="GO:0005524">
    <property type="term" value="F:ATP binding"/>
    <property type="evidence" value="ECO:0007669"/>
    <property type="project" value="UniProtKB-KW"/>
</dbReference>
<dbReference type="Proteomes" id="UP000602510">
    <property type="component" value="Unassembled WGS sequence"/>
</dbReference>
<dbReference type="InterPro" id="IPR001611">
    <property type="entry name" value="Leu-rich_rpt"/>
</dbReference>
<dbReference type="GO" id="GO:0033612">
    <property type="term" value="F:receptor serine/threonine kinase binding"/>
    <property type="evidence" value="ECO:0007669"/>
    <property type="project" value="TreeGrafter"/>
</dbReference>
<dbReference type="GO" id="GO:0004672">
    <property type="term" value="F:protein kinase activity"/>
    <property type="evidence" value="ECO:0007669"/>
    <property type="project" value="InterPro"/>
</dbReference>
<dbReference type="PROSITE" id="PS00108">
    <property type="entry name" value="PROTEIN_KINASE_ST"/>
    <property type="match status" value="1"/>
</dbReference>
<gene>
    <name evidence="7" type="ORF">GN244_ATG01664</name>
</gene>